<evidence type="ECO:0000313" key="6">
    <source>
        <dbReference type="EMBL" id="GAA4266681.1"/>
    </source>
</evidence>
<keyword evidence="4 5" id="KW-0234">DNA repair</keyword>
<evidence type="ECO:0000256" key="4">
    <source>
        <dbReference type="ARBA" id="ARBA00023204"/>
    </source>
</evidence>
<proteinExistence type="inferred from homology"/>
<evidence type="ECO:0000256" key="2">
    <source>
        <dbReference type="ARBA" id="ARBA00022763"/>
    </source>
</evidence>
<dbReference type="Gene3D" id="3.10.300.10">
    <property type="entry name" value="Methylpurine-DNA glycosylase (MPG)"/>
    <property type="match status" value="1"/>
</dbReference>
<dbReference type="NCBIfam" id="TIGR00567">
    <property type="entry name" value="3mg"/>
    <property type="match status" value="1"/>
</dbReference>
<dbReference type="PANTHER" id="PTHR10429">
    <property type="entry name" value="DNA-3-METHYLADENINE GLYCOSYLASE"/>
    <property type="match status" value="1"/>
</dbReference>
<dbReference type="HAMAP" id="MF_00527">
    <property type="entry name" value="3MGH"/>
    <property type="match status" value="1"/>
</dbReference>
<protein>
    <recommendedName>
        <fullName evidence="5">Putative 3-methyladenine DNA glycosylase</fullName>
        <ecNumber evidence="5">3.2.2.-</ecNumber>
    </recommendedName>
</protein>
<dbReference type="InterPro" id="IPR036995">
    <property type="entry name" value="MPG_sf"/>
</dbReference>
<comment type="caution">
    <text evidence="6">The sequence shown here is derived from an EMBL/GenBank/DDBJ whole genome shotgun (WGS) entry which is preliminary data.</text>
</comment>
<dbReference type="InterPro" id="IPR011034">
    <property type="entry name" value="Formyl_transferase-like_C_sf"/>
</dbReference>
<dbReference type="RefSeq" id="WP_344796278.1">
    <property type="nucleotide sequence ID" value="NZ_BAABAU010000003.1"/>
</dbReference>
<organism evidence="6 7">
    <name type="scientific">Frondihabitans peucedani</name>
    <dbReference type="NCBI Taxonomy" id="598626"/>
    <lineage>
        <taxon>Bacteria</taxon>
        <taxon>Bacillati</taxon>
        <taxon>Actinomycetota</taxon>
        <taxon>Actinomycetes</taxon>
        <taxon>Micrococcales</taxon>
        <taxon>Microbacteriaceae</taxon>
        <taxon>Frondihabitans</taxon>
    </lineage>
</organism>
<evidence type="ECO:0000256" key="3">
    <source>
        <dbReference type="ARBA" id="ARBA00022801"/>
    </source>
</evidence>
<dbReference type="Pfam" id="PF02245">
    <property type="entry name" value="Pur_DNA_glyco"/>
    <property type="match status" value="1"/>
</dbReference>
<accession>A0ABP8E3F2</accession>
<dbReference type="EMBL" id="BAABAU010000003">
    <property type="protein sequence ID" value="GAA4266681.1"/>
    <property type="molecule type" value="Genomic_DNA"/>
</dbReference>
<reference evidence="7" key="1">
    <citation type="journal article" date="2019" name="Int. J. Syst. Evol. Microbiol.">
        <title>The Global Catalogue of Microorganisms (GCM) 10K type strain sequencing project: providing services to taxonomists for standard genome sequencing and annotation.</title>
        <authorList>
            <consortium name="The Broad Institute Genomics Platform"/>
            <consortium name="The Broad Institute Genome Sequencing Center for Infectious Disease"/>
            <person name="Wu L."/>
            <person name="Ma J."/>
        </authorList>
    </citation>
    <scope>NUCLEOTIDE SEQUENCE [LARGE SCALE GENOMIC DNA]</scope>
    <source>
        <strain evidence="7">JCM 17442</strain>
    </source>
</reference>
<keyword evidence="3 5" id="KW-0378">Hydrolase</keyword>
<keyword evidence="2 5" id="KW-0227">DNA damage</keyword>
<keyword evidence="7" id="KW-1185">Reference proteome</keyword>
<comment type="similarity">
    <text evidence="1 5">Belongs to the DNA glycosylase MPG family.</text>
</comment>
<dbReference type="CDD" id="cd00540">
    <property type="entry name" value="AAG"/>
    <property type="match status" value="1"/>
</dbReference>
<dbReference type="NCBIfam" id="NF002003">
    <property type="entry name" value="PRK00802.1-3"/>
    <property type="match status" value="1"/>
</dbReference>
<gene>
    <name evidence="6" type="ORF">GCM10022256_22930</name>
</gene>
<name>A0ABP8E3F2_9MICO</name>
<evidence type="ECO:0000256" key="1">
    <source>
        <dbReference type="ARBA" id="ARBA00009232"/>
    </source>
</evidence>
<dbReference type="PANTHER" id="PTHR10429:SF0">
    <property type="entry name" value="DNA-3-METHYLADENINE GLYCOSYLASE"/>
    <property type="match status" value="1"/>
</dbReference>
<sequence length="196" mass="20822">MTTPLDRPALDAAPLLLGAVFRSGGVAVRLTEVEAYLGEGRDSGSHAHRGMTPRNASMWGPPGTLYVYLSYGIHRCLNLVCGPEGSPSGVLLRGGEVVDGLDIARLRRPTARRDADLARGPGNLGTALGIELADNGSSIATPPFSLEFPIVPERRILSSPRVGVSGVAGTDAYPWRFYVDDPTVSAYRAAVSRRRP</sequence>
<dbReference type="EC" id="3.2.2.-" evidence="5"/>
<dbReference type="Proteomes" id="UP001501594">
    <property type="component" value="Unassembled WGS sequence"/>
</dbReference>
<evidence type="ECO:0000256" key="5">
    <source>
        <dbReference type="HAMAP-Rule" id="MF_00527"/>
    </source>
</evidence>
<evidence type="ECO:0000313" key="7">
    <source>
        <dbReference type="Proteomes" id="UP001501594"/>
    </source>
</evidence>
<dbReference type="SUPFAM" id="SSF50486">
    <property type="entry name" value="FMT C-terminal domain-like"/>
    <property type="match status" value="1"/>
</dbReference>
<dbReference type="InterPro" id="IPR003180">
    <property type="entry name" value="MPG"/>
</dbReference>